<comment type="caution">
    <text evidence="4">The sequence shown here is derived from an EMBL/GenBank/DDBJ whole genome shotgun (WGS) entry which is preliminary data.</text>
</comment>
<dbReference type="Proteomes" id="UP000238385">
    <property type="component" value="Unassembled WGS sequence"/>
</dbReference>
<accession>A0A2T1KCD3</accession>
<dbReference type="OrthoDB" id="9815592at2"/>
<evidence type="ECO:0000256" key="3">
    <source>
        <dbReference type="ARBA" id="ARBA00023315"/>
    </source>
</evidence>
<dbReference type="SUPFAM" id="SSF51161">
    <property type="entry name" value="Trimeric LpxA-like enzymes"/>
    <property type="match status" value="1"/>
</dbReference>
<reference evidence="4 5" key="1">
    <citation type="submission" date="2018-03" db="EMBL/GenBank/DDBJ databases">
        <title>Marinobacter brunus sp. nov., a marine bacterium of Gamma-proteobacteria isolated from the surface seawater of the South China Sea.</title>
        <authorList>
            <person name="Cheng H."/>
            <person name="Wu Y.-H."/>
            <person name="Xamxidin M."/>
            <person name="Xu X.-W."/>
        </authorList>
    </citation>
    <scope>NUCLEOTIDE SEQUENCE [LARGE SCALE GENOMIC DNA]</scope>
    <source>
        <strain evidence="4 5">JCM 30472</strain>
    </source>
</reference>
<dbReference type="InterPro" id="IPR051159">
    <property type="entry name" value="Hexapeptide_acetyltransf"/>
</dbReference>
<keyword evidence="3" id="KW-0012">Acyltransferase</keyword>
<dbReference type="InterPro" id="IPR018357">
    <property type="entry name" value="Hexapep_transf_CS"/>
</dbReference>
<dbReference type="AlphaFoldDB" id="A0A2T1KCD3"/>
<gene>
    <name evidence="4" type="ORF">C7H08_10140</name>
</gene>
<name>A0A2T1KCD3_9GAMM</name>
<dbReference type="PROSITE" id="PS00101">
    <property type="entry name" value="HEXAPEP_TRANSFERASES"/>
    <property type="match status" value="1"/>
</dbReference>
<evidence type="ECO:0000256" key="2">
    <source>
        <dbReference type="ARBA" id="ARBA00022737"/>
    </source>
</evidence>
<dbReference type="Pfam" id="PF14602">
    <property type="entry name" value="Hexapep_2"/>
    <property type="match status" value="1"/>
</dbReference>
<dbReference type="InterPro" id="IPR011004">
    <property type="entry name" value="Trimer_LpxA-like_sf"/>
</dbReference>
<dbReference type="RefSeq" id="WP_106671634.1">
    <property type="nucleotide sequence ID" value="NZ_BMFE01000001.1"/>
</dbReference>
<dbReference type="Gene3D" id="2.160.10.10">
    <property type="entry name" value="Hexapeptide repeat proteins"/>
    <property type="match status" value="1"/>
</dbReference>
<keyword evidence="5" id="KW-1185">Reference proteome</keyword>
<dbReference type="InterPro" id="IPR001451">
    <property type="entry name" value="Hexapep"/>
</dbReference>
<dbReference type="PANTHER" id="PTHR23416">
    <property type="entry name" value="SIALIC ACID SYNTHASE-RELATED"/>
    <property type="match status" value="1"/>
</dbReference>
<evidence type="ECO:0000313" key="5">
    <source>
        <dbReference type="Proteomes" id="UP000238385"/>
    </source>
</evidence>
<dbReference type="EMBL" id="PXNN01000013">
    <property type="protein sequence ID" value="PSF07765.1"/>
    <property type="molecule type" value="Genomic_DNA"/>
</dbReference>
<dbReference type="GO" id="GO:0016746">
    <property type="term" value="F:acyltransferase activity"/>
    <property type="evidence" value="ECO:0007669"/>
    <property type="project" value="UniProtKB-KW"/>
</dbReference>
<organism evidence="4 5">
    <name type="scientific">Marinobacter halophilus</name>
    <dbReference type="NCBI Taxonomy" id="1323740"/>
    <lineage>
        <taxon>Bacteria</taxon>
        <taxon>Pseudomonadati</taxon>
        <taxon>Pseudomonadota</taxon>
        <taxon>Gammaproteobacteria</taxon>
        <taxon>Pseudomonadales</taxon>
        <taxon>Marinobacteraceae</taxon>
        <taxon>Marinobacter</taxon>
    </lineage>
</organism>
<protein>
    <submittedName>
        <fullName evidence="4">Acetyltransferase</fullName>
    </submittedName>
</protein>
<proteinExistence type="predicted"/>
<keyword evidence="2" id="KW-0677">Repeat</keyword>
<evidence type="ECO:0000313" key="4">
    <source>
        <dbReference type="EMBL" id="PSF07765.1"/>
    </source>
</evidence>
<keyword evidence="1 4" id="KW-0808">Transferase</keyword>
<evidence type="ECO:0000256" key="1">
    <source>
        <dbReference type="ARBA" id="ARBA00022679"/>
    </source>
</evidence>
<dbReference type="PANTHER" id="PTHR23416:SF78">
    <property type="entry name" value="LIPOPOLYSACCHARIDE BIOSYNTHESIS O-ACETYL TRANSFERASE WBBJ-RELATED"/>
    <property type="match status" value="1"/>
</dbReference>
<sequence length="183" mass="19839">MIKRVVLNILFLPFYFLSDGVGIKKYLTVSRQPILIRSRWENVNIEADVKIGNPSSIDFFSPSYIETRGKLAKISIGQGTCIGNNVAFIATSEITIGKRCLIGNNVRIYDSDFHSLDISRSTARAISSPVKMGDNVFLGDNVILLKGVKIGENSIIGAGSVVTKSIPSNVIAAGNPARVLKKI</sequence>
<dbReference type="Pfam" id="PF00132">
    <property type="entry name" value="Hexapep"/>
    <property type="match status" value="1"/>
</dbReference>